<gene>
    <name evidence="2" type="ORF">J8TS2_42430</name>
</gene>
<keyword evidence="1" id="KW-0175">Coiled coil</keyword>
<organism evidence="2 3">
    <name type="scientific">Lederbergia ruris</name>
    <dbReference type="NCBI Taxonomy" id="217495"/>
    <lineage>
        <taxon>Bacteria</taxon>
        <taxon>Bacillati</taxon>
        <taxon>Bacillota</taxon>
        <taxon>Bacilli</taxon>
        <taxon>Bacillales</taxon>
        <taxon>Bacillaceae</taxon>
        <taxon>Lederbergia</taxon>
    </lineage>
</organism>
<name>A0ABQ4KQT9_9BACI</name>
<sequence length="173" mass="20487">MNQEEFMSLSMNEKLRTVNQMLEKEEKDHLKNASEKVGIPYSAFTKIMRDNGNYQYNQTSKRYEKLLSLEEYEQYLQVGTNKVEELNETLSFLEEHLDELKKLLVVHQNQLILDPVVYDPSCKTASKSFQVNVSIYDQFTELCSIQFPHLRQKDLVSQCLLDFVRKYQKTRSE</sequence>
<proteinExistence type="predicted"/>
<evidence type="ECO:0000313" key="2">
    <source>
        <dbReference type="EMBL" id="GIN59924.1"/>
    </source>
</evidence>
<comment type="caution">
    <text evidence="2">The sequence shown here is derived from an EMBL/GenBank/DDBJ whole genome shotgun (WGS) entry which is preliminary data.</text>
</comment>
<keyword evidence="3" id="KW-1185">Reference proteome</keyword>
<evidence type="ECO:0000256" key="1">
    <source>
        <dbReference type="SAM" id="Coils"/>
    </source>
</evidence>
<evidence type="ECO:0000313" key="3">
    <source>
        <dbReference type="Proteomes" id="UP000679950"/>
    </source>
</evidence>
<accession>A0ABQ4KQT9</accession>
<dbReference type="RefSeq" id="WP_212967560.1">
    <property type="nucleotide sequence ID" value="NZ_BORB01000071.1"/>
</dbReference>
<protein>
    <submittedName>
        <fullName evidence="2">Uncharacterized protein</fullName>
    </submittedName>
</protein>
<dbReference type="Proteomes" id="UP000679950">
    <property type="component" value="Unassembled WGS sequence"/>
</dbReference>
<reference evidence="2 3" key="1">
    <citation type="submission" date="2021-03" db="EMBL/GenBank/DDBJ databases">
        <title>Antimicrobial resistance genes in bacteria isolated from Japanese honey, and their potential for conferring macrolide and lincosamide resistance in the American foulbrood pathogen Paenibacillus larvae.</title>
        <authorList>
            <person name="Okamoto M."/>
            <person name="Kumagai M."/>
            <person name="Kanamori H."/>
            <person name="Takamatsu D."/>
        </authorList>
    </citation>
    <scope>NUCLEOTIDE SEQUENCE [LARGE SCALE GENOMIC DNA]</scope>
    <source>
        <strain evidence="2 3">J8TS2</strain>
    </source>
</reference>
<feature type="coiled-coil region" evidence="1">
    <location>
        <begin position="69"/>
        <end position="110"/>
    </location>
</feature>
<dbReference type="EMBL" id="BORB01000071">
    <property type="protein sequence ID" value="GIN59924.1"/>
    <property type="molecule type" value="Genomic_DNA"/>
</dbReference>